<evidence type="ECO:0000313" key="1">
    <source>
        <dbReference type="EMBL" id="MDZ7541396.1"/>
    </source>
</evidence>
<comment type="caution">
    <text evidence="1">The sequence shown here is derived from an EMBL/GenBank/DDBJ whole genome shotgun (WGS) entry which is preliminary data.</text>
</comment>
<sequence>MMDDKLQEINDYFEAIGYDKQETENHLNLLASVDERYYFRYLIRTIPNVDNISIINIVNIAMLMASVKKLNGFLNICNENVELYLRIMDKRNSTVAKVNDLLKAMGFTGTTKDKLVITYSESEEE</sequence>
<organism evidence="1 2">
    <name type="scientific">Clostridium perfringens</name>
    <dbReference type="NCBI Taxonomy" id="1502"/>
    <lineage>
        <taxon>Bacteria</taxon>
        <taxon>Bacillati</taxon>
        <taxon>Bacillota</taxon>
        <taxon>Clostridia</taxon>
        <taxon>Eubacteriales</taxon>
        <taxon>Clostridiaceae</taxon>
        <taxon>Clostridium</taxon>
    </lineage>
</organism>
<proteinExistence type="predicted"/>
<dbReference type="RefSeq" id="WP_289129474.1">
    <property type="nucleotide sequence ID" value="NZ_WNUN01000012.1"/>
</dbReference>
<name>A0AAW9K4E0_CLOPF</name>
<evidence type="ECO:0000313" key="2">
    <source>
        <dbReference type="Proteomes" id="UP001288944"/>
    </source>
</evidence>
<dbReference type="AlphaFoldDB" id="A0AAW9K4E0"/>
<gene>
    <name evidence="1" type="ORF">GNF83_09020</name>
</gene>
<protein>
    <submittedName>
        <fullName evidence="1">Uncharacterized protein</fullName>
    </submittedName>
</protein>
<dbReference type="EMBL" id="WNUR01000018">
    <property type="protein sequence ID" value="MDZ7541396.1"/>
    <property type="molecule type" value="Genomic_DNA"/>
</dbReference>
<reference evidence="1" key="1">
    <citation type="submission" date="2019-11" db="EMBL/GenBank/DDBJ databases">
        <title>Characterization of Clostridium perfringens isolates from swine manure treated agricultural soils.</title>
        <authorList>
            <person name="Wushke S.T."/>
        </authorList>
    </citation>
    <scope>NUCLEOTIDE SEQUENCE</scope>
    <source>
        <strain evidence="1">X62</strain>
    </source>
</reference>
<dbReference type="Proteomes" id="UP001288944">
    <property type="component" value="Unassembled WGS sequence"/>
</dbReference>
<accession>A0AAW9K4E0</accession>